<dbReference type="Pfam" id="PF20276">
    <property type="entry name" value="CTD1"/>
    <property type="match status" value="1"/>
</dbReference>
<dbReference type="InterPro" id="IPR046920">
    <property type="entry name" value="ABC-3C_CTD1"/>
</dbReference>
<reference evidence="2 3" key="1">
    <citation type="submission" date="2018-11" db="EMBL/GenBank/DDBJ databases">
        <title>Species Designations Belie Phenotypic and Genotypic Heterogeneity in Oral Streptococci.</title>
        <authorList>
            <person name="Velsko I."/>
        </authorList>
    </citation>
    <scope>NUCLEOTIDE SEQUENCE [LARGE SCALE GENOMIC DNA]</scope>
    <source>
        <strain evidence="2 3">BCC20</strain>
    </source>
</reference>
<evidence type="ECO:0000313" key="3">
    <source>
        <dbReference type="Proteomes" id="UP000280549"/>
    </source>
</evidence>
<dbReference type="AlphaFoldDB" id="A0ABD7JNG4"/>
<accession>A0ABD7JNG4</accession>
<feature type="domain" description="ABC-three component systems C-terminal" evidence="1">
    <location>
        <begin position="132"/>
        <end position="364"/>
    </location>
</feature>
<comment type="caution">
    <text evidence="2">The sequence shown here is derived from an EMBL/GenBank/DDBJ whole genome shotgun (WGS) entry which is preliminary data.</text>
</comment>
<evidence type="ECO:0000313" key="2">
    <source>
        <dbReference type="EMBL" id="RSI24819.1"/>
    </source>
</evidence>
<protein>
    <recommendedName>
        <fullName evidence="1">ABC-three component systems C-terminal domain-containing protein</fullName>
    </recommendedName>
</protein>
<proteinExistence type="predicted"/>
<dbReference type="EMBL" id="RJMR01000004">
    <property type="protein sequence ID" value="RSI24819.1"/>
    <property type="molecule type" value="Genomic_DNA"/>
</dbReference>
<gene>
    <name evidence="2" type="ORF">D8881_06460</name>
</gene>
<name>A0ABD7JNG4_STRSA</name>
<dbReference type="Proteomes" id="UP000280549">
    <property type="component" value="Unassembled WGS sequence"/>
</dbReference>
<evidence type="ECO:0000259" key="1">
    <source>
        <dbReference type="Pfam" id="PF20276"/>
    </source>
</evidence>
<organism evidence="2 3">
    <name type="scientific">Streptococcus sanguinis</name>
    <dbReference type="NCBI Taxonomy" id="1305"/>
    <lineage>
        <taxon>Bacteria</taxon>
        <taxon>Bacillati</taxon>
        <taxon>Bacillota</taxon>
        <taxon>Bacilli</taxon>
        <taxon>Lactobacillales</taxon>
        <taxon>Streptococcaceae</taxon>
        <taxon>Streptococcus</taxon>
    </lineage>
</organism>
<sequence length="421" mass="49007">MAGEKNNATSSWSGYNHQGQVGIFLALKELSELIQNDEDFRGYSVQFEKEDGEDIDIVKGIEVISRHQVKANKNKKNLNDYKDVLTGFKEDGVEENSRYLHTICDVIGFELSEEEFKELPYKPKFISNDKNVKLYEYPDGCKYCDLSNVSESKIDSFCKEEIKSLLIAHSPSLKDDDEHIKETLFELKNLLCTKIREAHEDGGSANPVILFPEIYNIVTSTEKRERQSIRRAKGLFSLYWNENFDNDVDNTIINEILNLADDDFKNLLIDMHPDNSISKLQDLNNLDNLIDRDSIKYILYNFFRWYKKEKFILNNLYYQTNQESFRLSMVHQPKAAAGEVKNDIMKNIGFIRASFNTDYLINMNIEGKKFFEVQPIDEEGKEKLKTGLLGKEKDNIFSINLEYIDYEKTVLKLREDQNSDE</sequence>
<dbReference type="RefSeq" id="WP_002911647.1">
    <property type="nucleotide sequence ID" value="NZ_CAXTGR010000012.1"/>
</dbReference>